<dbReference type="InterPro" id="IPR001932">
    <property type="entry name" value="PPM-type_phosphatase-like_dom"/>
</dbReference>
<keyword evidence="3" id="KW-1185">Reference proteome</keyword>
<proteinExistence type="predicted"/>
<protein>
    <recommendedName>
        <fullName evidence="1">PPM-type phosphatase domain-containing protein</fullName>
    </recommendedName>
</protein>
<dbReference type="Gene3D" id="3.60.40.10">
    <property type="entry name" value="PPM-type phosphatase domain"/>
    <property type="match status" value="1"/>
</dbReference>
<dbReference type="GO" id="GO:0004722">
    <property type="term" value="F:protein serine/threonine phosphatase activity"/>
    <property type="evidence" value="ECO:0007669"/>
    <property type="project" value="InterPro"/>
</dbReference>
<dbReference type="SMART" id="SM00332">
    <property type="entry name" value="PP2Cc"/>
    <property type="match status" value="1"/>
</dbReference>
<dbReference type="CDD" id="cd00143">
    <property type="entry name" value="PP2Cc"/>
    <property type="match status" value="1"/>
</dbReference>
<dbReference type="SUPFAM" id="SSF81606">
    <property type="entry name" value="PP2C-like"/>
    <property type="match status" value="1"/>
</dbReference>
<reference evidence="2 3" key="1">
    <citation type="submission" date="2019-01" db="EMBL/GenBank/DDBJ databases">
        <title>Sequencing of cultivated peanut Arachis hypogaea provides insights into genome evolution and oil improvement.</title>
        <authorList>
            <person name="Chen X."/>
        </authorList>
    </citation>
    <scope>NUCLEOTIDE SEQUENCE [LARGE SCALE GENOMIC DNA]</scope>
    <source>
        <strain evidence="3">cv. Fuhuasheng</strain>
        <tissue evidence="2">Leaves</tissue>
    </source>
</reference>
<evidence type="ECO:0000259" key="1">
    <source>
        <dbReference type="PROSITE" id="PS51746"/>
    </source>
</evidence>
<name>A0A445AL34_ARAHY</name>
<dbReference type="AlphaFoldDB" id="A0A445AL34"/>
<dbReference type="PANTHER" id="PTHR47992">
    <property type="entry name" value="PROTEIN PHOSPHATASE"/>
    <property type="match status" value="1"/>
</dbReference>
<dbReference type="Pfam" id="PF00481">
    <property type="entry name" value="PP2C"/>
    <property type="match status" value="1"/>
</dbReference>
<dbReference type="InterPro" id="IPR036457">
    <property type="entry name" value="PPM-type-like_dom_sf"/>
</dbReference>
<feature type="domain" description="PPM-type phosphatase" evidence="1">
    <location>
        <begin position="49"/>
        <end position="343"/>
    </location>
</feature>
<dbReference type="EMBL" id="SDMP01000012">
    <property type="protein sequence ID" value="RYR27070.1"/>
    <property type="molecule type" value="Genomic_DNA"/>
</dbReference>
<accession>A0A445AL34</accession>
<comment type="caution">
    <text evidence="2">The sequence shown here is derived from an EMBL/GenBank/DDBJ whole genome shotgun (WGS) entry which is preliminary data.</text>
</comment>
<dbReference type="InterPro" id="IPR015655">
    <property type="entry name" value="PP2C"/>
</dbReference>
<gene>
    <name evidence="2" type="ORF">Ahy_B02g061401</name>
</gene>
<sequence length="345" mass="38127">MGNACTCQVSIGRKVYDADDSDSNNSNDYLPYRYGHRGAKVMLSGSSKFVSMYSQKGQKEVNQDAMTVWENFTGEKDMIFCGVFDGHGPQGHKYAQTICNNLPSKLSTSIKMSQQISKSQLGLDINGDENQNMPCVSWEGSFLKSFSEMDRDLAQNVYIGSFSGGSTAVTIVKQENQLIIGNLGDSRAILCTKTDDNFRIPIQLTVDLKPNIPSEASRITKCGGRIFPSKDDPSGINRIWMAEEDCPGLAMTRSFGDFCLKDYGLISVPDVIYRRINKQDEFVVLASDGIWDVLTNEEVINIISSARKRSEAAKTLVKHALQAWKVKCPNAAVDDCTAICLFLNN</sequence>
<dbReference type="PROSITE" id="PS51746">
    <property type="entry name" value="PPM_2"/>
    <property type="match status" value="1"/>
</dbReference>
<evidence type="ECO:0000313" key="3">
    <source>
        <dbReference type="Proteomes" id="UP000289738"/>
    </source>
</evidence>
<dbReference type="STRING" id="3818.A0A445AL34"/>
<evidence type="ECO:0000313" key="2">
    <source>
        <dbReference type="EMBL" id="RYR27070.1"/>
    </source>
</evidence>
<organism evidence="2 3">
    <name type="scientific">Arachis hypogaea</name>
    <name type="common">Peanut</name>
    <dbReference type="NCBI Taxonomy" id="3818"/>
    <lineage>
        <taxon>Eukaryota</taxon>
        <taxon>Viridiplantae</taxon>
        <taxon>Streptophyta</taxon>
        <taxon>Embryophyta</taxon>
        <taxon>Tracheophyta</taxon>
        <taxon>Spermatophyta</taxon>
        <taxon>Magnoliopsida</taxon>
        <taxon>eudicotyledons</taxon>
        <taxon>Gunneridae</taxon>
        <taxon>Pentapetalae</taxon>
        <taxon>rosids</taxon>
        <taxon>fabids</taxon>
        <taxon>Fabales</taxon>
        <taxon>Fabaceae</taxon>
        <taxon>Papilionoideae</taxon>
        <taxon>50 kb inversion clade</taxon>
        <taxon>dalbergioids sensu lato</taxon>
        <taxon>Dalbergieae</taxon>
        <taxon>Pterocarpus clade</taxon>
        <taxon>Arachis</taxon>
    </lineage>
</organism>
<dbReference type="Proteomes" id="UP000289738">
    <property type="component" value="Chromosome B02"/>
</dbReference>